<keyword evidence="1" id="KW-0863">Zinc-finger</keyword>
<evidence type="ECO:0000259" key="3">
    <source>
        <dbReference type="PROSITE" id="PS50158"/>
    </source>
</evidence>
<evidence type="ECO:0000313" key="4">
    <source>
        <dbReference type="EMBL" id="KAK3189327.1"/>
    </source>
</evidence>
<keyword evidence="1" id="KW-0862">Zinc</keyword>
<dbReference type="AlphaFoldDB" id="A0AAE0DVZ2"/>
<gene>
    <name evidence="4" type="ORF">Dsin_028888</name>
</gene>
<keyword evidence="1" id="KW-0479">Metal-binding</keyword>
<dbReference type="EMBL" id="JANJYJ010000009">
    <property type="protein sequence ID" value="KAK3189327.1"/>
    <property type="molecule type" value="Genomic_DNA"/>
</dbReference>
<feature type="region of interest" description="Disordered" evidence="2">
    <location>
        <begin position="139"/>
        <end position="177"/>
    </location>
</feature>
<name>A0AAE0DVZ2_9ROSI</name>
<evidence type="ECO:0000256" key="2">
    <source>
        <dbReference type="SAM" id="MobiDB-lite"/>
    </source>
</evidence>
<reference evidence="4" key="1">
    <citation type="journal article" date="2023" name="Plant J.">
        <title>Genome sequences and population genomics provide insights into the demographic history, inbreeding, and mutation load of two 'living fossil' tree species of Dipteronia.</title>
        <authorList>
            <person name="Feng Y."/>
            <person name="Comes H.P."/>
            <person name="Chen J."/>
            <person name="Zhu S."/>
            <person name="Lu R."/>
            <person name="Zhang X."/>
            <person name="Li P."/>
            <person name="Qiu J."/>
            <person name="Olsen K.M."/>
            <person name="Qiu Y."/>
        </authorList>
    </citation>
    <scope>NUCLEOTIDE SEQUENCE</scope>
    <source>
        <strain evidence="4">NBL</strain>
    </source>
</reference>
<dbReference type="PANTHER" id="PTHR31286:SF167">
    <property type="entry name" value="OS09G0268800 PROTEIN"/>
    <property type="match status" value="1"/>
</dbReference>
<keyword evidence="5" id="KW-1185">Reference proteome</keyword>
<dbReference type="PROSITE" id="PS50158">
    <property type="entry name" value="ZF_CCHC"/>
    <property type="match status" value="1"/>
</dbReference>
<dbReference type="GO" id="GO:0008270">
    <property type="term" value="F:zinc ion binding"/>
    <property type="evidence" value="ECO:0007669"/>
    <property type="project" value="UniProtKB-KW"/>
</dbReference>
<evidence type="ECO:0000313" key="5">
    <source>
        <dbReference type="Proteomes" id="UP001281410"/>
    </source>
</evidence>
<accession>A0AAE0DVZ2</accession>
<feature type="domain" description="CCHC-type" evidence="3">
    <location>
        <begin position="50"/>
        <end position="63"/>
    </location>
</feature>
<dbReference type="InterPro" id="IPR040256">
    <property type="entry name" value="At4g02000-like"/>
</dbReference>
<sequence length="260" mass="29284">MSRECAREFLRVRVNLDVSKSLRRCLRVDVIGDKEETVMLLWYERLPNHCFRCGHLGHATRECSVVSVQGEAGEMGELPFGAWLRATPPEKIWNRKSISWRGDAINDKNEGRIERMPSGEKGSRWTEIGRRIKGKEKIGDVGSSLNYKPSGPDDQNKDKNICAGPKNQSGANDGSERVKLTNLGEKSISRVLDDTNGRLTRENIRRRWKCQARGGIPPENKMSLVVDPIVPVICVKRLLGDGLEQDEDGEAERESMKTKS</sequence>
<organism evidence="4 5">
    <name type="scientific">Dipteronia sinensis</name>
    <dbReference type="NCBI Taxonomy" id="43782"/>
    <lineage>
        <taxon>Eukaryota</taxon>
        <taxon>Viridiplantae</taxon>
        <taxon>Streptophyta</taxon>
        <taxon>Embryophyta</taxon>
        <taxon>Tracheophyta</taxon>
        <taxon>Spermatophyta</taxon>
        <taxon>Magnoliopsida</taxon>
        <taxon>eudicotyledons</taxon>
        <taxon>Gunneridae</taxon>
        <taxon>Pentapetalae</taxon>
        <taxon>rosids</taxon>
        <taxon>malvids</taxon>
        <taxon>Sapindales</taxon>
        <taxon>Sapindaceae</taxon>
        <taxon>Hippocastanoideae</taxon>
        <taxon>Acereae</taxon>
        <taxon>Dipteronia</taxon>
    </lineage>
</organism>
<proteinExistence type="predicted"/>
<dbReference type="PANTHER" id="PTHR31286">
    <property type="entry name" value="GLYCINE-RICH CELL WALL STRUCTURAL PROTEIN 1.8-LIKE"/>
    <property type="match status" value="1"/>
</dbReference>
<dbReference type="Pfam" id="PF14392">
    <property type="entry name" value="zf-CCHC_4"/>
    <property type="match status" value="1"/>
</dbReference>
<dbReference type="InterPro" id="IPR025836">
    <property type="entry name" value="Zn_knuckle_CX2CX4HX4C"/>
</dbReference>
<dbReference type="InterPro" id="IPR001878">
    <property type="entry name" value="Znf_CCHC"/>
</dbReference>
<dbReference type="GO" id="GO:0003676">
    <property type="term" value="F:nucleic acid binding"/>
    <property type="evidence" value="ECO:0007669"/>
    <property type="project" value="InterPro"/>
</dbReference>
<protein>
    <recommendedName>
        <fullName evidence="3">CCHC-type domain-containing protein</fullName>
    </recommendedName>
</protein>
<dbReference type="Proteomes" id="UP001281410">
    <property type="component" value="Unassembled WGS sequence"/>
</dbReference>
<evidence type="ECO:0000256" key="1">
    <source>
        <dbReference type="PROSITE-ProRule" id="PRU00047"/>
    </source>
</evidence>
<comment type="caution">
    <text evidence="4">The sequence shown here is derived from an EMBL/GenBank/DDBJ whole genome shotgun (WGS) entry which is preliminary data.</text>
</comment>